<accession>A0AAE1U3Y5</accession>
<dbReference type="AlphaFoldDB" id="A0AAE1U3Y5"/>
<reference evidence="2" key="1">
    <citation type="submission" date="2023-11" db="EMBL/GenBank/DDBJ databases">
        <title>Genome assemblies of two species of porcelain crab, Petrolisthes cinctipes and Petrolisthes manimaculis (Anomura: Porcellanidae).</title>
        <authorList>
            <person name="Angst P."/>
        </authorList>
    </citation>
    <scope>NUCLEOTIDE SEQUENCE</scope>
    <source>
        <strain evidence="2">PB745_02</strain>
        <tissue evidence="2">Gill</tissue>
    </source>
</reference>
<keyword evidence="3" id="KW-1185">Reference proteome</keyword>
<dbReference type="EMBL" id="JAWZYT010001998">
    <property type="protein sequence ID" value="KAK4307476.1"/>
    <property type="molecule type" value="Genomic_DNA"/>
</dbReference>
<feature type="region of interest" description="Disordered" evidence="1">
    <location>
        <begin position="48"/>
        <end position="71"/>
    </location>
</feature>
<evidence type="ECO:0000256" key="1">
    <source>
        <dbReference type="SAM" id="MobiDB-lite"/>
    </source>
</evidence>
<proteinExistence type="predicted"/>
<organism evidence="2 3">
    <name type="scientific">Petrolisthes manimaculis</name>
    <dbReference type="NCBI Taxonomy" id="1843537"/>
    <lineage>
        <taxon>Eukaryota</taxon>
        <taxon>Metazoa</taxon>
        <taxon>Ecdysozoa</taxon>
        <taxon>Arthropoda</taxon>
        <taxon>Crustacea</taxon>
        <taxon>Multicrustacea</taxon>
        <taxon>Malacostraca</taxon>
        <taxon>Eumalacostraca</taxon>
        <taxon>Eucarida</taxon>
        <taxon>Decapoda</taxon>
        <taxon>Pleocyemata</taxon>
        <taxon>Anomura</taxon>
        <taxon>Galatheoidea</taxon>
        <taxon>Porcellanidae</taxon>
        <taxon>Petrolisthes</taxon>
    </lineage>
</organism>
<comment type="caution">
    <text evidence="2">The sequence shown here is derived from an EMBL/GenBank/DDBJ whole genome shotgun (WGS) entry which is preliminary data.</text>
</comment>
<protein>
    <submittedName>
        <fullName evidence="2">Uncharacterized protein</fullName>
    </submittedName>
</protein>
<sequence>MGIRGDVVSQVFPSPTTTRAGTHILKCDVSIIDIGSPGKENRLSWCSPEKYSPRHPPPPRPAGTHTAGGGGVLVVSVPNREKCPHNSRSWPGMKHICLTYFF</sequence>
<dbReference type="Proteomes" id="UP001292094">
    <property type="component" value="Unassembled WGS sequence"/>
</dbReference>
<name>A0AAE1U3Y5_9EUCA</name>
<evidence type="ECO:0000313" key="3">
    <source>
        <dbReference type="Proteomes" id="UP001292094"/>
    </source>
</evidence>
<gene>
    <name evidence="2" type="ORF">Pmani_020765</name>
</gene>
<evidence type="ECO:0000313" key="2">
    <source>
        <dbReference type="EMBL" id="KAK4307476.1"/>
    </source>
</evidence>